<dbReference type="InterPro" id="IPR009713">
    <property type="entry name" value="Uncharacterised_PsiA"/>
</dbReference>
<comment type="caution">
    <text evidence="1">The sequence shown here is derived from an EMBL/GenBank/DDBJ whole genome shotgun (WGS) entry which is preliminary data.</text>
</comment>
<keyword evidence="2" id="KW-1185">Reference proteome</keyword>
<dbReference type="NCBIfam" id="NF010258">
    <property type="entry name" value="PRK13704.1"/>
    <property type="match status" value="1"/>
</dbReference>
<evidence type="ECO:0000313" key="1">
    <source>
        <dbReference type="EMBL" id="TQC70095.1"/>
    </source>
</evidence>
<organism evidence="1 2">
    <name type="scientific">Pantoea dispersa</name>
    <dbReference type="NCBI Taxonomy" id="59814"/>
    <lineage>
        <taxon>Bacteria</taxon>
        <taxon>Pseudomonadati</taxon>
        <taxon>Pseudomonadota</taxon>
        <taxon>Gammaproteobacteria</taxon>
        <taxon>Enterobacterales</taxon>
        <taxon>Erwiniaceae</taxon>
        <taxon>Pantoea</taxon>
    </lineage>
</organism>
<evidence type="ECO:0000313" key="2">
    <source>
        <dbReference type="Proteomes" id="UP000319715"/>
    </source>
</evidence>
<gene>
    <name evidence="1" type="ORF">FK492_20565</name>
</gene>
<dbReference type="EMBL" id="VICF01000010">
    <property type="protein sequence ID" value="TQC70095.1"/>
    <property type="molecule type" value="Genomic_DNA"/>
</dbReference>
<name>A0ABY2ZV74_9GAMM</name>
<sequence length="242" mass="29141">MIPNNLSLIPICEARRAVLQAIEYVGRRRERHSRYAEFPYAQAFFRFLKGSKRITIRELRYFEPVLRGEDLRGRRREWLRAIDWLIESGGCVTWPLPHDAARDIFPEALFQIRERRQRREEMRDEKYTRQYLRKQTQQERTRMALTGQAEIELAFQTPATVASWASKWANTEVRQSDLMTMFFRWGERFPSMAGFERRFFYEEPLWKMAAEARYLSEDSTETVRDLERWMVPNKLTQGRVSV</sequence>
<dbReference type="Proteomes" id="UP000319715">
    <property type="component" value="Unassembled WGS sequence"/>
</dbReference>
<protein>
    <submittedName>
        <fullName evidence="1">Plasmid SOS inhibition protein A</fullName>
    </submittedName>
</protein>
<proteinExistence type="predicted"/>
<accession>A0ABY2ZV74</accession>
<dbReference type="Pfam" id="PF06952">
    <property type="entry name" value="PsiA"/>
    <property type="match status" value="1"/>
</dbReference>
<dbReference type="RefSeq" id="WP_141496989.1">
    <property type="nucleotide sequence ID" value="NZ_VICF01000010.1"/>
</dbReference>
<reference evidence="1 2" key="1">
    <citation type="submission" date="2019-06" db="EMBL/GenBank/DDBJ databases">
        <title>Pantoea dispersa Assembly.</title>
        <authorList>
            <person name="Wang J."/>
        </authorList>
    </citation>
    <scope>NUCLEOTIDE SEQUENCE [LARGE SCALE GENOMIC DNA]</scope>
    <source>
        <strain evidence="2">bio</strain>
    </source>
</reference>